<comment type="function">
    <text evidence="1">Removes C-terminal D-alanyl residues from sugar-peptide cell wall precursors.</text>
</comment>
<keyword evidence="19" id="KW-1185">Reference proteome</keyword>
<evidence type="ECO:0000256" key="8">
    <source>
        <dbReference type="ARBA" id="ARBA00022801"/>
    </source>
</evidence>
<evidence type="ECO:0000256" key="9">
    <source>
        <dbReference type="ARBA" id="ARBA00022960"/>
    </source>
</evidence>
<evidence type="ECO:0000256" key="6">
    <source>
        <dbReference type="ARBA" id="ARBA00022670"/>
    </source>
</evidence>
<feature type="signal peptide" evidence="16">
    <location>
        <begin position="1"/>
        <end position="24"/>
    </location>
</feature>
<evidence type="ECO:0000256" key="14">
    <source>
        <dbReference type="PIRSR" id="PIRSR618044-2"/>
    </source>
</evidence>
<dbReference type="STRING" id="675511.GCA_000341735_02271"/>
<evidence type="ECO:0000256" key="5">
    <source>
        <dbReference type="ARBA" id="ARBA00022645"/>
    </source>
</evidence>
<dbReference type="PANTHER" id="PTHR21581">
    <property type="entry name" value="D-ALANYL-D-ALANINE CARBOXYPEPTIDASE"/>
    <property type="match status" value="1"/>
</dbReference>
<dbReference type="SUPFAM" id="SSF56601">
    <property type="entry name" value="beta-lactamase/transpeptidase-like"/>
    <property type="match status" value="1"/>
</dbReference>
<organism evidence="18 19">
    <name type="scientific">Methylotuvimicrobium buryatense</name>
    <name type="common">Methylomicrobium buryatense</name>
    <dbReference type="NCBI Taxonomy" id="95641"/>
    <lineage>
        <taxon>Bacteria</taxon>
        <taxon>Pseudomonadati</taxon>
        <taxon>Pseudomonadota</taxon>
        <taxon>Gammaproteobacteria</taxon>
        <taxon>Methylococcales</taxon>
        <taxon>Methylococcaceae</taxon>
        <taxon>Methylotuvimicrobium</taxon>
    </lineage>
</organism>
<keyword evidence="6" id="KW-0645">Protease</keyword>
<evidence type="ECO:0000313" key="19">
    <source>
        <dbReference type="Proteomes" id="UP000305881"/>
    </source>
</evidence>
<dbReference type="EMBL" id="CP035467">
    <property type="protein sequence ID" value="QCW81449.1"/>
    <property type="molecule type" value="Genomic_DNA"/>
</dbReference>
<dbReference type="InterPro" id="IPR012338">
    <property type="entry name" value="Beta-lactam/transpept-like"/>
</dbReference>
<dbReference type="KEGG" id="mbur:EQU24_03675"/>
<name>A0A4P9UJR4_METBY</name>
<dbReference type="OrthoDB" id="9795979at2"/>
<dbReference type="GO" id="GO:0071555">
    <property type="term" value="P:cell wall organization"/>
    <property type="evidence" value="ECO:0007669"/>
    <property type="project" value="UniProtKB-KW"/>
</dbReference>
<evidence type="ECO:0000256" key="11">
    <source>
        <dbReference type="ARBA" id="ARBA00023316"/>
    </source>
</evidence>
<dbReference type="Proteomes" id="UP000305881">
    <property type="component" value="Chromosome"/>
</dbReference>
<keyword evidence="7 16" id="KW-0732">Signal</keyword>
<evidence type="ECO:0000256" key="3">
    <source>
        <dbReference type="ARBA" id="ARBA00007164"/>
    </source>
</evidence>
<evidence type="ECO:0000256" key="12">
    <source>
        <dbReference type="ARBA" id="ARBA00034000"/>
    </source>
</evidence>
<dbReference type="Pfam" id="PF00768">
    <property type="entry name" value="Peptidase_S11"/>
    <property type="match status" value="1"/>
</dbReference>
<dbReference type="RefSeq" id="WP_017840791.1">
    <property type="nucleotide sequence ID" value="NZ_CP035467.1"/>
</dbReference>
<evidence type="ECO:0000259" key="17">
    <source>
        <dbReference type="SMART" id="SM00936"/>
    </source>
</evidence>
<keyword evidence="9" id="KW-0133">Cell shape</keyword>
<keyword evidence="10" id="KW-0573">Peptidoglycan synthesis</keyword>
<dbReference type="GO" id="GO:0009252">
    <property type="term" value="P:peptidoglycan biosynthetic process"/>
    <property type="evidence" value="ECO:0007669"/>
    <property type="project" value="UniProtKB-UniPathway"/>
</dbReference>
<dbReference type="InterPro" id="IPR001967">
    <property type="entry name" value="Peptidase_S11_N"/>
</dbReference>
<evidence type="ECO:0000256" key="2">
    <source>
        <dbReference type="ARBA" id="ARBA00004752"/>
    </source>
</evidence>
<dbReference type="InterPro" id="IPR037167">
    <property type="entry name" value="Peptidase_S11_C_sf"/>
</dbReference>
<feature type="active site" description="Acyl-ester intermediate" evidence="13">
    <location>
        <position position="69"/>
    </location>
</feature>
<feature type="domain" description="Peptidase S11 D-Ala-D-Ala carboxypeptidase A C-terminal" evidence="17">
    <location>
        <begin position="281"/>
        <end position="371"/>
    </location>
</feature>
<dbReference type="EC" id="3.4.16.4" evidence="4"/>
<evidence type="ECO:0000256" key="15">
    <source>
        <dbReference type="RuleBase" id="RU004016"/>
    </source>
</evidence>
<evidence type="ECO:0000313" key="18">
    <source>
        <dbReference type="EMBL" id="QCW81449.1"/>
    </source>
</evidence>
<protein>
    <recommendedName>
        <fullName evidence="4">serine-type D-Ala-D-Ala carboxypeptidase</fullName>
        <ecNumber evidence="4">3.4.16.4</ecNumber>
    </recommendedName>
</protein>
<feature type="active site" description="Proton acceptor" evidence="13">
    <location>
        <position position="72"/>
    </location>
</feature>
<comment type="similarity">
    <text evidence="3 15">Belongs to the peptidase S11 family.</text>
</comment>
<evidence type="ECO:0000256" key="10">
    <source>
        <dbReference type="ARBA" id="ARBA00022984"/>
    </source>
</evidence>
<evidence type="ECO:0000256" key="4">
    <source>
        <dbReference type="ARBA" id="ARBA00012448"/>
    </source>
</evidence>
<keyword evidence="5 18" id="KW-0121">Carboxypeptidase</keyword>
<evidence type="ECO:0000256" key="13">
    <source>
        <dbReference type="PIRSR" id="PIRSR618044-1"/>
    </source>
</evidence>
<comment type="pathway">
    <text evidence="2">Cell wall biogenesis; peptidoglycan biosynthesis.</text>
</comment>
<evidence type="ECO:0000256" key="1">
    <source>
        <dbReference type="ARBA" id="ARBA00003217"/>
    </source>
</evidence>
<proteinExistence type="inferred from homology"/>
<reference evidence="19" key="1">
    <citation type="journal article" date="2019" name="J. Bacteriol.">
        <title>A Mutagenic Screen Identifies a TonB-Dependent Receptor Required for the Lanthanide Metal Switch in the Type I Methanotroph 'Methylotuvimicrobium buryatense' 5GB1C.</title>
        <authorList>
            <person name="Groom J.D."/>
            <person name="Ford S.M."/>
            <person name="Pesesky M.W."/>
            <person name="Lidstrom M.E."/>
        </authorList>
    </citation>
    <scope>NUCLEOTIDE SEQUENCE [LARGE SCALE GENOMIC DNA]</scope>
    <source>
        <strain evidence="19">5GB1C</strain>
    </source>
</reference>
<dbReference type="SUPFAM" id="SSF69189">
    <property type="entry name" value="Penicillin-binding protein associated domain"/>
    <property type="match status" value="1"/>
</dbReference>
<dbReference type="InterPro" id="IPR012907">
    <property type="entry name" value="Peptidase_S11_C"/>
</dbReference>
<dbReference type="InterPro" id="IPR018044">
    <property type="entry name" value="Peptidase_S11"/>
</dbReference>
<dbReference type="GO" id="GO:0009002">
    <property type="term" value="F:serine-type D-Ala-D-Ala carboxypeptidase activity"/>
    <property type="evidence" value="ECO:0007669"/>
    <property type="project" value="UniProtKB-EC"/>
</dbReference>
<feature type="chain" id="PRO_5020319103" description="serine-type D-Ala-D-Ala carboxypeptidase" evidence="16">
    <location>
        <begin position="25"/>
        <end position="387"/>
    </location>
</feature>
<dbReference type="PRINTS" id="PR00725">
    <property type="entry name" value="DADACBPTASE1"/>
</dbReference>
<dbReference type="GO" id="GO:0006508">
    <property type="term" value="P:proteolysis"/>
    <property type="evidence" value="ECO:0007669"/>
    <property type="project" value="UniProtKB-KW"/>
</dbReference>
<dbReference type="PANTHER" id="PTHR21581:SF6">
    <property type="entry name" value="TRAFFICKING PROTEIN PARTICLE COMPLEX SUBUNIT 12"/>
    <property type="match status" value="1"/>
</dbReference>
<dbReference type="UniPathway" id="UPA00219"/>
<dbReference type="GO" id="GO:0008360">
    <property type="term" value="P:regulation of cell shape"/>
    <property type="evidence" value="ECO:0007669"/>
    <property type="project" value="UniProtKB-KW"/>
</dbReference>
<dbReference type="SMART" id="SM00936">
    <property type="entry name" value="PBP5_C"/>
    <property type="match status" value="1"/>
</dbReference>
<dbReference type="Pfam" id="PF07943">
    <property type="entry name" value="PBP5_C"/>
    <property type="match status" value="1"/>
</dbReference>
<evidence type="ECO:0000256" key="7">
    <source>
        <dbReference type="ARBA" id="ARBA00022729"/>
    </source>
</evidence>
<dbReference type="AlphaFoldDB" id="A0A4P9UJR4"/>
<feature type="binding site" evidence="14">
    <location>
        <position position="231"/>
    </location>
    <ligand>
        <name>substrate</name>
    </ligand>
</feature>
<evidence type="ECO:0000256" key="16">
    <source>
        <dbReference type="SAM" id="SignalP"/>
    </source>
</evidence>
<dbReference type="Gene3D" id="2.60.410.10">
    <property type="entry name" value="D-Ala-D-Ala carboxypeptidase, C-terminal domain"/>
    <property type="match status" value="1"/>
</dbReference>
<dbReference type="Gene3D" id="3.40.710.10">
    <property type="entry name" value="DD-peptidase/beta-lactamase superfamily"/>
    <property type="match status" value="1"/>
</dbReference>
<dbReference type="InterPro" id="IPR015956">
    <property type="entry name" value="Peniciliin-bd_prot_C_sf"/>
</dbReference>
<sequence>MTSSKVYLSLIVYLFFSLLQTANAASDKTDPIMIPSPPSIAASSYILLDADSGKVLGENNADVKLPPASLTKIMAVYVVFTELSKGHLSLNENVSVSQKAWRTPGSRMFIDVNKQVTVEELLKGIIIQSGNDASVALAEHIAGDEATFAEMMNQQAAILGMNNSHFVNSMGLPDDDHYTTAQDLAILTRAMIREFPDYYAWFSEKEYTYNKITQRNRNKLLWRDPSVDGVKTGHTEAAGYCLVASAVRDGMRLISVVMGTKSERARANENQSLLNYGYRFYETHRLYKGNEALTETRIWKGADKNLSLGLAEDLYVTIPRRHYEDLKAVINFEQKIIAPVNQGDNLGTVSVTLAGEPLMEKNLIALTTVEKGNLVRKLYDTVLMLVK</sequence>
<keyword evidence="11" id="KW-0961">Cell wall biogenesis/degradation</keyword>
<keyword evidence="8" id="KW-0378">Hydrolase</keyword>
<comment type="catalytic activity">
    <reaction evidence="12">
        <text>Preferential cleavage: (Ac)2-L-Lys-D-Ala-|-D-Ala. Also transpeptidation of peptidyl-alanyl moieties that are N-acyl substituents of D-alanine.</text>
        <dbReference type="EC" id="3.4.16.4"/>
    </reaction>
</comment>
<accession>A0A4P9UJR4</accession>
<gene>
    <name evidence="18" type="ORF">EQU24_03675</name>
</gene>
<feature type="active site" evidence="13">
    <location>
        <position position="129"/>
    </location>
</feature>